<dbReference type="PaxDb" id="30732-ENSOMEP00000022239"/>
<protein>
    <submittedName>
        <fullName evidence="1">Uncharacterized protein</fullName>
    </submittedName>
</protein>
<dbReference type="Proteomes" id="UP000261560">
    <property type="component" value="Unplaced"/>
</dbReference>
<dbReference type="Ensembl" id="ENSOMET00000015279.1">
    <property type="protein sequence ID" value="ENSOMEP00000022239.1"/>
    <property type="gene ID" value="ENSOMEG00000001683.1"/>
</dbReference>
<reference evidence="1" key="2">
    <citation type="submission" date="2025-09" db="UniProtKB">
        <authorList>
            <consortium name="Ensembl"/>
        </authorList>
    </citation>
    <scope>IDENTIFICATION</scope>
</reference>
<dbReference type="GeneTree" id="ENSGT01000000221249"/>
<name>A0A3B3CYI3_ORYME</name>
<sequence length="104" mass="11971">MSNHLSVNAELRRGTHMMSNNQQWREVFQEDRNFVTYGWKPGWTSSTPRLVKQVSYPSGFFSSVRLVLSLRCTSSPLEFQSFHGQQSPLTAETLSCVFEFHPLS</sequence>
<dbReference type="InterPro" id="IPR036426">
    <property type="entry name" value="Bulb-type_lectin_dom_sf"/>
</dbReference>
<keyword evidence="2" id="KW-1185">Reference proteome</keyword>
<proteinExistence type="predicted"/>
<dbReference type="Gene3D" id="2.90.10.10">
    <property type="entry name" value="Bulb-type lectin domain"/>
    <property type="match status" value="1"/>
</dbReference>
<organism evidence="1 2">
    <name type="scientific">Oryzias melastigma</name>
    <name type="common">Marine medaka</name>
    <dbReference type="NCBI Taxonomy" id="30732"/>
    <lineage>
        <taxon>Eukaryota</taxon>
        <taxon>Metazoa</taxon>
        <taxon>Chordata</taxon>
        <taxon>Craniata</taxon>
        <taxon>Vertebrata</taxon>
        <taxon>Euteleostomi</taxon>
        <taxon>Actinopterygii</taxon>
        <taxon>Neopterygii</taxon>
        <taxon>Teleostei</taxon>
        <taxon>Neoteleostei</taxon>
        <taxon>Acanthomorphata</taxon>
        <taxon>Ovalentaria</taxon>
        <taxon>Atherinomorphae</taxon>
        <taxon>Beloniformes</taxon>
        <taxon>Adrianichthyidae</taxon>
        <taxon>Oryziinae</taxon>
        <taxon>Oryzias</taxon>
    </lineage>
</organism>
<evidence type="ECO:0000313" key="2">
    <source>
        <dbReference type="Proteomes" id="UP000261560"/>
    </source>
</evidence>
<accession>A0A3B3CYI3</accession>
<reference evidence="1" key="1">
    <citation type="submission" date="2025-08" db="UniProtKB">
        <authorList>
            <consortium name="Ensembl"/>
        </authorList>
    </citation>
    <scope>IDENTIFICATION</scope>
</reference>
<evidence type="ECO:0000313" key="1">
    <source>
        <dbReference type="Ensembl" id="ENSOMEP00000022239.1"/>
    </source>
</evidence>
<dbReference type="AlphaFoldDB" id="A0A3B3CYI3"/>